<dbReference type="STRING" id="1079994.SAMN04488565_0095"/>
<dbReference type="EMBL" id="FNKB01000001">
    <property type="protein sequence ID" value="SDQ05576.1"/>
    <property type="molecule type" value="Genomic_DNA"/>
</dbReference>
<dbReference type="PANTHER" id="PTHR42745:SF1">
    <property type="entry name" value="ARABINOSE 5-PHOSPHATE ISOMERASE KDSD"/>
    <property type="match status" value="1"/>
</dbReference>
<dbReference type="InterPro" id="IPR050986">
    <property type="entry name" value="GutQ/KpsF_isomerases"/>
</dbReference>
<dbReference type="SUPFAM" id="SSF53697">
    <property type="entry name" value="SIS domain"/>
    <property type="match status" value="1"/>
</dbReference>
<gene>
    <name evidence="2" type="ORF">SAMN04488565_0095</name>
</gene>
<dbReference type="Proteomes" id="UP000182690">
    <property type="component" value="Unassembled WGS sequence"/>
</dbReference>
<organism evidence="2 3">
    <name type="scientific">Leucobacter chromiiresistens</name>
    <dbReference type="NCBI Taxonomy" id="1079994"/>
    <lineage>
        <taxon>Bacteria</taxon>
        <taxon>Bacillati</taxon>
        <taxon>Actinomycetota</taxon>
        <taxon>Actinomycetes</taxon>
        <taxon>Micrococcales</taxon>
        <taxon>Microbacteriaceae</taxon>
        <taxon>Leucobacter</taxon>
    </lineage>
</organism>
<accession>A0A1H0XSD4</accession>
<proteinExistence type="predicted"/>
<dbReference type="GO" id="GO:1901135">
    <property type="term" value="P:carbohydrate derivative metabolic process"/>
    <property type="evidence" value="ECO:0007669"/>
    <property type="project" value="InterPro"/>
</dbReference>
<name>A0A1H0XSD4_9MICO</name>
<dbReference type="PROSITE" id="PS51464">
    <property type="entry name" value="SIS"/>
    <property type="match status" value="1"/>
</dbReference>
<protein>
    <submittedName>
        <fullName evidence="2">Arabinose-5-phosphate isomerase</fullName>
    </submittedName>
</protein>
<dbReference type="Pfam" id="PF01380">
    <property type="entry name" value="SIS"/>
    <property type="match status" value="1"/>
</dbReference>
<reference evidence="2 3" key="1">
    <citation type="submission" date="2016-10" db="EMBL/GenBank/DDBJ databases">
        <authorList>
            <person name="de Groot N.N."/>
        </authorList>
    </citation>
    <scope>NUCLEOTIDE SEQUENCE [LARGE SCALE GENOMIC DNA]</scope>
    <source>
        <strain evidence="2 3">DSM 22788</strain>
    </source>
</reference>
<evidence type="ECO:0000313" key="3">
    <source>
        <dbReference type="Proteomes" id="UP000182690"/>
    </source>
</evidence>
<dbReference type="GO" id="GO:0016853">
    <property type="term" value="F:isomerase activity"/>
    <property type="evidence" value="ECO:0007669"/>
    <property type="project" value="UniProtKB-KW"/>
</dbReference>
<dbReference type="InterPro" id="IPR046348">
    <property type="entry name" value="SIS_dom_sf"/>
</dbReference>
<feature type="domain" description="SIS" evidence="1">
    <location>
        <begin position="47"/>
        <end position="191"/>
    </location>
</feature>
<evidence type="ECO:0000313" key="2">
    <source>
        <dbReference type="EMBL" id="SDQ05576.1"/>
    </source>
</evidence>
<dbReference type="eggNOG" id="COG0794">
    <property type="taxonomic scope" value="Bacteria"/>
</dbReference>
<dbReference type="PANTHER" id="PTHR42745">
    <property type="match status" value="1"/>
</dbReference>
<dbReference type="AlphaFoldDB" id="A0A1H0XSD4"/>
<dbReference type="InterPro" id="IPR001347">
    <property type="entry name" value="SIS_dom"/>
</dbReference>
<sequence length="224" mass="23201">MQQMRDKVNHMSATAADLVQHAREAILRESQALANLAEQIDDGFAEVVAAVQRCTGKIVTTGAGTSGIMAERLAHLLSVSGTPAFYLPSQDALHGGMGAVTPDDLVIAFSKGGQSAELTQLAERLVERGSEVVAVTERPDSPFAAAASRVVHLTTDPVEADAGGLIALGSTLVAGAWGDALTLTLMGLRGFSWEEVVQIHPAGIVGQQRDLPDTVAVPTRGGAA</sequence>
<dbReference type="GO" id="GO:0097367">
    <property type="term" value="F:carbohydrate derivative binding"/>
    <property type="evidence" value="ECO:0007669"/>
    <property type="project" value="InterPro"/>
</dbReference>
<evidence type="ECO:0000259" key="1">
    <source>
        <dbReference type="PROSITE" id="PS51464"/>
    </source>
</evidence>
<dbReference type="Gene3D" id="3.40.50.10490">
    <property type="entry name" value="Glucose-6-phosphate isomerase like protein, domain 1"/>
    <property type="match status" value="1"/>
</dbReference>
<keyword evidence="2" id="KW-0413">Isomerase</keyword>